<feature type="domain" description="EGF-like" evidence="6">
    <location>
        <begin position="10"/>
        <end position="50"/>
    </location>
</feature>
<dbReference type="PROSITE" id="PS50026">
    <property type="entry name" value="EGF_3"/>
    <property type="match status" value="1"/>
</dbReference>
<protein>
    <recommendedName>
        <fullName evidence="6">EGF-like domain-containing protein</fullName>
    </recommendedName>
</protein>
<keyword evidence="2 3" id="KW-1015">Disulfide bond</keyword>
<dbReference type="EMBL" id="JAHUTJ010017831">
    <property type="protein sequence ID" value="MED6271140.1"/>
    <property type="molecule type" value="Genomic_DNA"/>
</dbReference>
<feature type="non-terminal residue" evidence="7">
    <location>
        <position position="1"/>
    </location>
</feature>
<feature type="compositionally biased region" description="Polar residues" evidence="4">
    <location>
        <begin position="109"/>
        <end position="132"/>
    </location>
</feature>
<keyword evidence="1 3" id="KW-0245">EGF-like domain</keyword>
<dbReference type="SUPFAM" id="SSF57196">
    <property type="entry name" value="EGF/Laminin"/>
    <property type="match status" value="1"/>
</dbReference>
<evidence type="ECO:0000313" key="8">
    <source>
        <dbReference type="Proteomes" id="UP001352852"/>
    </source>
</evidence>
<organism evidence="7 8">
    <name type="scientific">Characodon lateralis</name>
    <dbReference type="NCBI Taxonomy" id="208331"/>
    <lineage>
        <taxon>Eukaryota</taxon>
        <taxon>Metazoa</taxon>
        <taxon>Chordata</taxon>
        <taxon>Craniata</taxon>
        <taxon>Vertebrata</taxon>
        <taxon>Euteleostomi</taxon>
        <taxon>Actinopterygii</taxon>
        <taxon>Neopterygii</taxon>
        <taxon>Teleostei</taxon>
        <taxon>Neoteleostei</taxon>
        <taxon>Acanthomorphata</taxon>
        <taxon>Ovalentaria</taxon>
        <taxon>Atherinomorphae</taxon>
        <taxon>Cyprinodontiformes</taxon>
        <taxon>Goodeidae</taxon>
        <taxon>Characodon</taxon>
    </lineage>
</organism>
<evidence type="ECO:0000256" key="3">
    <source>
        <dbReference type="PROSITE-ProRule" id="PRU00076"/>
    </source>
</evidence>
<accession>A0ABU7DAM5</accession>
<evidence type="ECO:0000256" key="4">
    <source>
        <dbReference type="SAM" id="MobiDB-lite"/>
    </source>
</evidence>
<dbReference type="PRINTS" id="PR00009">
    <property type="entry name" value="EGFTGF"/>
</dbReference>
<name>A0ABU7DAM5_9TELE</name>
<dbReference type="InterPro" id="IPR000742">
    <property type="entry name" value="EGF"/>
</dbReference>
<evidence type="ECO:0000259" key="6">
    <source>
        <dbReference type="PROSITE" id="PS50026"/>
    </source>
</evidence>
<evidence type="ECO:0000256" key="1">
    <source>
        <dbReference type="ARBA" id="ARBA00022536"/>
    </source>
</evidence>
<proteinExistence type="predicted"/>
<keyword evidence="5" id="KW-1133">Transmembrane helix</keyword>
<dbReference type="PANTHER" id="PTHR10740">
    <property type="entry name" value="TRANSFORMING GROWTH FACTOR ALPHA"/>
    <property type="match status" value="1"/>
</dbReference>
<dbReference type="Gene3D" id="2.10.25.10">
    <property type="entry name" value="Laminin"/>
    <property type="match status" value="1"/>
</dbReference>
<keyword evidence="5" id="KW-0472">Membrane</keyword>
<feature type="transmembrane region" description="Helical" evidence="5">
    <location>
        <begin position="64"/>
        <end position="88"/>
    </location>
</feature>
<sequence length="132" mass="15162">EKNPEQWDGHFSKCPEELSHYCVHGECRYVKEQEAPSCKCQSHYTGARCEYVDLDWLRGERQQIIIGVTIAGLLFLMILVVSICICSHRRCRLCGRRRRQTEEPKNGTEKNTMLDSTGMSPDSTELTHTNSV</sequence>
<gene>
    <name evidence="7" type="ORF">CHARACLAT_017239</name>
</gene>
<comment type="caution">
    <text evidence="7">The sequence shown here is derived from an EMBL/GenBank/DDBJ whole genome shotgun (WGS) entry which is preliminary data.</text>
</comment>
<dbReference type="PROSITE" id="PS00022">
    <property type="entry name" value="EGF_1"/>
    <property type="match status" value="1"/>
</dbReference>
<evidence type="ECO:0000256" key="2">
    <source>
        <dbReference type="ARBA" id="ARBA00023157"/>
    </source>
</evidence>
<keyword evidence="8" id="KW-1185">Reference proteome</keyword>
<evidence type="ECO:0000313" key="7">
    <source>
        <dbReference type="EMBL" id="MED6271140.1"/>
    </source>
</evidence>
<dbReference type="PANTHER" id="PTHR10740:SF3">
    <property type="entry name" value="PROBETACELLULIN"/>
    <property type="match status" value="1"/>
</dbReference>
<feature type="disulfide bond" evidence="3">
    <location>
        <begin position="40"/>
        <end position="49"/>
    </location>
</feature>
<comment type="caution">
    <text evidence="3">Lacks conserved residue(s) required for the propagation of feature annotation.</text>
</comment>
<feature type="region of interest" description="Disordered" evidence="4">
    <location>
        <begin position="99"/>
        <end position="132"/>
    </location>
</feature>
<dbReference type="Proteomes" id="UP001352852">
    <property type="component" value="Unassembled WGS sequence"/>
</dbReference>
<evidence type="ECO:0000256" key="5">
    <source>
        <dbReference type="SAM" id="Phobius"/>
    </source>
</evidence>
<keyword evidence="5" id="KW-0812">Transmembrane</keyword>
<reference evidence="7 8" key="1">
    <citation type="submission" date="2021-06" db="EMBL/GenBank/DDBJ databases">
        <authorList>
            <person name="Palmer J.M."/>
        </authorList>
    </citation>
    <scope>NUCLEOTIDE SEQUENCE [LARGE SCALE GENOMIC DNA]</scope>
    <source>
        <strain evidence="7 8">CL_MEX2019</strain>
        <tissue evidence="7">Muscle</tissue>
    </source>
</reference>